<dbReference type="Pfam" id="PF13564">
    <property type="entry name" value="DoxX_2"/>
    <property type="match status" value="1"/>
</dbReference>
<keyword evidence="2 5" id="KW-0812">Transmembrane</keyword>
<feature type="transmembrane region" description="Helical" evidence="5">
    <location>
        <begin position="74"/>
        <end position="93"/>
    </location>
</feature>
<accession>A0ABW3RNN5</accession>
<organism evidence="6 7">
    <name type="scientific">Sphingobacterium daejeonense</name>
    <dbReference type="NCBI Taxonomy" id="371142"/>
    <lineage>
        <taxon>Bacteria</taxon>
        <taxon>Pseudomonadati</taxon>
        <taxon>Bacteroidota</taxon>
        <taxon>Sphingobacteriia</taxon>
        <taxon>Sphingobacteriales</taxon>
        <taxon>Sphingobacteriaceae</taxon>
        <taxon>Sphingobacterium</taxon>
    </lineage>
</organism>
<evidence type="ECO:0000256" key="1">
    <source>
        <dbReference type="ARBA" id="ARBA00004141"/>
    </source>
</evidence>
<evidence type="ECO:0000256" key="5">
    <source>
        <dbReference type="SAM" id="Phobius"/>
    </source>
</evidence>
<proteinExistence type="predicted"/>
<protein>
    <submittedName>
        <fullName evidence="6">DoxX family protein</fullName>
    </submittedName>
</protein>
<evidence type="ECO:0000256" key="3">
    <source>
        <dbReference type="ARBA" id="ARBA00022989"/>
    </source>
</evidence>
<evidence type="ECO:0000256" key="4">
    <source>
        <dbReference type="ARBA" id="ARBA00023136"/>
    </source>
</evidence>
<sequence>MKRIKIYYWLSTTFIFLFEAIMPLTATIFAPDQYNAGTKPLGYPDYFAISLIVCKVIGATALMIPRLNPKIKEWAYAGLAFNLFFAALSHIIVDGNIGYILMPIVVGIILAISYINNEKLKNYGKNEF</sequence>
<dbReference type="InterPro" id="IPR032808">
    <property type="entry name" value="DoxX"/>
</dbReference>
<evidence type="ECO:0000256" key="2">
    <source>
        <dbReference type="ARBA" id="ARBA00022692"/>
    </source>
</evidence>
<keyword evidence="3 5" id="KW-1133">Transmembrane helix</keyword>
<comment type="subcellular location">
    <subcellularLocation>
        <location evidence="1">Membrane</location>
        <topology evidence="1">Multi-pass membrane protein</topology>
    </subcellularLocation>
</comment>
<evidence type="ECO:0000313" key="6">
    <source>
        <dbReference type="EMBL" id="MFD1166791.1"/>
    </source>
</evidence>
<dbReference type="RefSeq" id="WP_380897711.1">
    <property type="nucleotide sequence ID" value="NZ_JBHTKY010000024.1"/>
</dbReference>
<keyword evidence="4 5" id="KW-0472">Membrane</keyword>
<feature type="transmembrane region" description="Helical" evidence="5">
    <location>
        <begin position="99"/>
        <end position="116"/>
    </location>
</feature>
<feature type="transmembrane region" description="Helical" evidence="5">
    <location>
        <begin position="46"/>
        <end position="67"/>
    </location>
</feature>
<dbReference type="EMBL" id="JBHTKY010000024">
    <property type="protein sequence ID" value="MFD1166791.1"/>
    <property type="molecule type" value="Genomic_DNA"/>
</dbReference>
<name>A0ABW3RNN5_9SPHI</name>
<feature type="transmembrane region" description="Helical" evidence="5">
    <location>
        <begin position="7"/>
        <end position="26"/>
    </location>
</feature>
<evidence type="ECO:0000313" key="7">
    <source>
        <dbReference type="Proteomes" id="UP001597205"/>
    </source>
</evidence>
<reference evidence="7" key="1">
    <citation type="journal article" date="2019" name="Int. J. Syst. Evol. Microbiol.">
        <title>The Global Catalogue of Microorganisms (GCM) 10K type strain sequencing project: providing services to taxonomists for standard genome sequencing and annotation.</title>
        <authorList>
            <consortium name="The Broad Institute Genomics Platform"/>
            <consortium name="The Broad Institute Genome Sequencing Center for Infectious Disease"/>
            <person name="Wu L."/>
            <person name="Ma J."/>
        </authorList>
    </citation>
    <scope>NUCLEOTIDE SEQUENCE [LARGE SCALE GENOMIC DNA]</scope>
    <source>
        <strain evidence="7">CCUG 52468</strain>
    </source>
</reference>
<gene>
    <name evidence="6" type="ORF">ACFQ2C_14365</name>
</gene>
<comment type="caution">
    <text evidence="6">The sequence shown here is derived from an EMBL/GenBank/DDBJ whole genome shotgun (WGS) entry which is preliminary data.</text>
</comment>
<keyword evidence="7" id="KW-1185">Reference proteome</keyword>
<dbReference type="Proteomes" id="UP001597205">
    <property type="component" value="Unassembled WGS sequence"/>
</dbReference>